<accession>F8AKQ4</accession>
<evidence type="ECO:0000313" key="1">
    <source>
        <dbReference type="EMBL" id="AEH06391.1"/>
    </source>
</evidence>
<organism evidence="1 2">
    <name type="scientific">Methanothermococcus okinawensis (strain DSM 14208 / JCM 11175 / IH1)</name>
    <dbReference type="NCBI Taxonomy" id="647113"/>
    <lineage>
        <taxon>Archaea</taxon>
        <taxon>Methanobacteriati</taxon>
        <taxon>Methanobacteriota</taxon>
        <taxon>Methanomada group</taxon>
        <taxon>Methanococci</taxon>
        <taxon>Methanococcales</taxon>
        <taxon>Methanococcaceae</taxon>
        <taxon>Methanothermococcus</taxon>
    </lineage>
</organism>
<evidence type="ECO:0000313" key="2">
    <source>
        <dbReference type="Proteomes" id="UP000009296"/>
    </source>
</evidence>
<keyword evidence="2" id="KW-1185">Reference proteome</keyword>
<dbReference type="HOGENOM" id="CLU_024489_0_0_2"/>
<dbReference type="Proteomes" id="UP000009296">
    <property type="component" value="Chromosome"/>
</dbReference>
<dbReference type="EMBL" id="CP002792">
    <property type="protein sequence ID" value="AEH06391.1"/>
    <property type="molecule type" value="Genomic_DNA"/>
</dbReference>
<proteinExistence type="predicted"/>
<dbReference type="KEGG" id="mok:Metok_0404"/>
<protein>
    <submittedName>
        <fullName evidence="1">Uncharacterized protein</fullName>
    </submittedName>
</protein>
<gene>
    <name evidence="1" type="ordered locus">Metok_0404</name>
</gene>
<dbReference type="AlphaFoldDB" id="F8AKQ4"/>
<dbReference type="STRING" id="647113.Metok_0404"/>
<name>F8AKQ4_METOI</name>
<dbReference type="eggNOG" id="arCOG06686">
    <property type="taxonomic scope" value="Archaea"/>
</dbReference>
<sequence length="728" mass="85235">MIFLLINAGYALEYKWSSTIPIEFVPLSSIHDKSELDNYLSNSNIVLFYMDDDFIKNPKNWILYELNITEVEPDKIPDYGNYTYLNKNNIFTIYPKKYVYRDNSGALIYSTPKEFNNSKYKIEHITPEKQYIPSKLPDLDGYAYISKNNVCVIYPEKYVYRDNTGALIYVYSKYENNDNYNNNNNSYNTNNDNNGEYKLIYESPKYVPDYYNYAYISRNNVFIIYPKKYLYMDDDGALIYNPPANPPNEEKVYNISTRLLDGEKGIFEIKNKKILITHPISKNDKSILDFIGHYVSENNGTFVYINKAPPYYKHVLINGVVVQKAVPDKNGDYVVDVAGRKIKVDLRDDSIINKKIKTLKGICNILNANLTYISTGSENLKVIKEENPDKDELDTLLNDYWFKKWYQGEYHHTYYVPSNIKNNYNIKHLDVLAMSYYPIIYVDKAPETFKNDPADGYYPETINYKGTDEVGYWEKGTKSNNKYYHYDENEPHWNDNNKYTSNWYYEGKPVLPSEDSAMNDKYKYFNHWFVKNYGYAVSEGVNGLLLTSNDKNLVDAVFGRDNDNLSWKLDIKNKLNYVVIPDYKGFSEEDNISIIKVPGLTNNEIYGMHHIDEYYIPPKDEEFGVYVADIVKYDTDKIYALKDNYTWICSFKNYADWADNYLHSDIKTVNNRNNSDVIVKSNKPVKITIYKKGLNISSFNNKMSIEEYNRNLNKIIIYTNGSSVINLN</sequence>
<reference evidence="1" key="1">
    <citation type="submission" date="2011-05" db="EMBL/GenBank/DDBJ databases">
        <title>Complete sequence of chromosome of Methanothermococcus okinawensis IH1.</title>
        <authorList>
            <consortium name="US DOE Joint Genome Institute"/>
            <person name="Lucas S."/>
            <person name="Han J."/>
            <person name="Lapidus A."/>
            <person name="Cheng J.-F."/>
            <person name="Goodwin L."/>
            <person name="Pitluck S."/>
            <person name="Peters L."/>
            <person name="Mikhailova N."/>
            <person name="Held B."/>
            <person name="Han C."/>
            <person name="Tapia R."/>
            <person name="Land M."/>
            <person name="Hauser L."/>
            <person name="Kyrpides N."/>
            <person name="Ivanova N."/>
            <person name="Pagani I."/>
            <person name="Sieprawska-Lupa M."/>
            <person name="Takai K."/>
            <person name="Miyazaki J."/>
            <person name="Whitman W."/>
            <person name="Woyke T."/>
        </authorList>
    </citation>
    <scope>NUCLEOTIDE SEQUENCE [LARGE SCALE GENOMIC DNA]</scope>
    <source>
        <strain evidence="1">IH1</strain>
    </source>
</reference>